<dbReference type="Proteomes" id="UP001190700">
    <property type="component" value="Unassembled WGS sequence"/>
</dbReference>
<organism evidence="1 2">
    <name type="scientific">Cymbomonas tetramitiformis</name>
    <dbReference type="NCBI Taxonomy" id="36881"/>
    <lineage>
        <taxon>Eukaryota</taxon>
        <taxon>Viridiplantae</taxon>
        <taxon>Chlorophyta</taxon>
        <taxon>Pyramimonadophyceae</taxon>
        <taxon>Pyramimonadales</taxon>
        <taxon>Pyramimonadaceae</taxon>
        <taxon>Cymbomonas</taxon>
    </lineage>
</organism>
<dbReference type="InterPro" id="IPR018644">
    <property type="entry name" value="DUF2071"/>
</dbReference>
<dbReference type="PANTHER" id="PTHR39186">
    <property type="entry name" value="DUF2071 FAMILY PROTEIN"/>
    <property type="match status" value="1"/>
</dbReference>
<name>A0AAE0BZ57_9CHLO</name>
<dbReference type="InterPro" id="IPR023375">
    <property type="entry name" value="ADC_dom_sf"/>
</dbReference>
<reference evidence="1 2" key="1">
    <citation type="journal article" date="2015" name="Genome Biol. Evol.">
        <title>Comparative Genomics of a Bacterivorous Green Alga Reveals Evolutionary Causalities and Consequences of Phago-Mixotrophic Mode of Nutrition.</title>
        <authorList>
            <person name="Burns J.A."/>
            <person name="Paasch A."/>
            <person name="Narechania A."/>
            <person name="Kim E."/>
        </authorList>
    </citation>
    <scope>NUCLEOTIDE SEQUENCE [LARGE SCALE GENOMIC DNA]</scope>
    <source>
        <strain evidence="1 2">PLY_AMNH</strain>
    </source>
</reference>
<gene>
    <name evidence="1" type="ORF">CYMTET_44968</name>
</gene>
<dbReference type="PANTHER" id="PTHR39186:SF1">
    <property type="entry name" value="DUF2071 DOMAIN-CONTAINING PROTEIN"/>
    <property type="match status" value="1"/>
</dbReference>
<evidence type="ECO:0000313" key="2">
    <source>
        <dbReference type="Proteomes" id="UP001190700"/>
    </source>
</evidence>
<protein>
    <recommendedName>
        <fullName evidence="3">DUF2071 domain-containing protein</fullName>
    </recommendedName>
</protein>
<dbReference type="Pfam" id="PF09844">
    <property type="entry name" value="DUF2071"/>
    <property type="match status" value="1"/>
</dbReference>
<evidence type="ECO:0008006" key="3">
    <source>
        <dbReference type="Google" id="ProtNLM"/>
    </source>
</evidence>
<dbReference type="EMBL" id="LGRX02030616">
    <property type="protein sequence ID" value="KAK3245462.1"/>
    <property type="molecule type" value="Genomic_DNA"/>
</dbReference>
<dbReference type="SUPFAM" id="SSF160104">
    <property type="entry name" value="Acetoacetate decarboxylase-like"/>
    <property type="match status" value="1"/>
</dbReference>
<accession>A0AAE0BZ57</accession>
<proteinExistence type="predicted"/>
<keyword evidence="2" id="KW-1185">Reference proteome</keyword>
<dbReference type="AlphaFoldDB" id="A0AAE0BZ57"/>
<evidence type="ECO:0000313" key="1">
    <source>
        <dbReference type="EMBL" id="KAK3245462.1"/>
    </source>
</evidence>
<sequence>MHHAAWEDAVFIHYYFNPVEIAGLLPADLEVDTYQGTAWVGLVLLTEAGIGPAYVPKFLKTCLSLTHHAVNVRTYVKRNGVPGIYFFSLDATSALASLGAKLLFNLPYKLAVMRRRHEIISSDTNELCVRYFFESRRRWKDAPRVSVCWDVKKGTPAKEAEIGSFEEFCVERYCLFNSLPFASSRTTHRGTIYHRPWKLKEATSLIHCESTMLQSHGIEPSRQKPRVHFSEGVSDIDFWLFQST</sequence>
<comment type="caution">
    <text evidence="1">The sequence shown here is derived from an EMBL/GenBank/DDBJ whole genome shotgun (WGS) entry which is preliminary data.</text>
</comment>